<proteinExistence type="predicted"/>
<reference evidence="2 3" key="1">
    <citation type="submission" date="2017-04" db="EMBL/GenBank/DDBJ databases">
        <title>Draft genome sequence of Marssonina coronaria NL1: causal agent of apple blotch.</title>
        <authorList>
            <person name="Cheng Q."/>
        </authorList>
    </citation>
    <scope>NUCLEOTIDE SEQUENCE [LARGE SCALE GENOMIC DNA]</scope>
    <source>
        <strain evidence="2 3">NL1</strain>
    </source>
</reference>
<accession>A0A218Z2B4</accession>
<evidence type="ECO:0000313" key="2">
    <source>
        <dbReference type="EMBL" id="OWP02098.1"/>
    </source>
</evidence>
<evidence type="ECO:0000256" key="1">
    <source>
        <dbReference type="SAM" id="MobiDB-lite"/>
    </source>
</evidence>
<gene>
    <name evidence="2" type="ORF">B2J93_1570</name>
</gene>
<dbReference type="AlphaFoldDB" id="A0A218Z2B4"/>
<name>A0A218Z2B4_9HELO</name>
<sequence>MSLYHGWDHDEMWGGVETSTSDSNARGAAVSSFTPINPHQAPLPYVSPLKVLHEAGNEIFHKSVAQAPVLRARKRGVEQESKRRAVSIAQVFEYKGEGDVASQNQGADFESSFLKRRKSAEIPPPAADYGLTDRDDSIVNGVYQASACLENPEILREPQLEQWQRDEHPEDDAFFNDSARNIKSSNAGDEDPLLLQIKLPQIRSPSMSNNFSEETDQISNYDLRLLQRTFDYEKLAPSETRAFVGLAEEINAGNPTSEGVNNVIPSDHDDPNDDSCVHNPEQLLLIDEPQAGAKIQSDTPIFSKCEGGDQNEIPRYHHLAGLDQLVKRRRARASEYVRADLSDVSNDFDVDEFGGDELDDADLLAIASDPVVPEPQPIFAVEKHYSNPSAKSLAPESVGTHCRGGHQNMLAVPSILPGMIDLDDEYPLEGLVEEDMISLPEHFGDVIGSFQAPPSLQYSFEDDLMPGEVYGSSLQFPPLNSRLSSISPRNAANMTRTDIDSPNQARVTDIDIALSEDEDWFFIQSNELDESNATLMSDSATELHSSPSVSQVTKRIIPLGPQKRPVVSSQLETQAVVQVSTDHVLTIDDSHDYEPLDPFARPDFPEPVLDRCPIAGISAQKFLRVCFRVGEIFKEGVRCHALKDVAVIELFARVRFSSREPDTTKQHFQFADLWHDRPPFPNGMLANYKTTGLAESESRVFIGVQENMMARCIGRLKRDKKNMTGWLIEIINIRPTDWEEIKWTKRIL</sequence>
<comment type="caution">
    <text evidence="2">The sequence shown here is derived from an EMBL/GenBank/DDBJ whole genome shotgun (WGS) entry which is preliminary data.</text>
</comment>
<dbReference type="EMBL" id="MZNU01000252">
    <property type="protein sequence ID" value="OWP02098.1"/>
    <property type="molecule type" value="Genomic_DNA"/>
</dbReference>
<evidence type="ECO:0000313" key="3">
    <source>
        <dbReference type="Proteomes" id="UP000242519"/>
    </source>
</evidence>
<dbReference type="OrthoDB" id="5397183at2759"/>
<organism evidence="2 3">
    <name type="scientific">Diplocarpon coronariae</name>
    <dbReference type="NCBI Taxonomy" id="2795749"/>
    <lineage>
        <taxon>Eukaryota</taxon>
        <taxon>Fungi</taxon>
        <taxon>Dikarya</taxon>
        <taxon>Ascomycota</taxon>
        <taxon>Pezizomycotina</taxon>
        <taxon>Leotiomycetes</taxon>
        <taxon>Helotiales</taxon>
        <taxon>Drepanopezizaceae</taxon>
        <taxon>Diplocarpon</taxon>
    </lineage>
</organism>
<dbReference type="Proteomes" id="UP000242519">
    <property type="component" value="Unassembled WGS sequence"/>
</dbReference>
<dbReference type="InParanoid" id="A0A218Z2B4"/>
<keyword evidence="3" id="KW-1185">Reference proteome</keyword>
<protein>
    <submittedName>
        <fullName evidence="2">Uncharacterized protein</fullName>
    </submittedName>
</protein>
<feature type="region of interest" description="Disordered" evidence="1">
    <location>
        <begin position="13"/>
        <end position="33"/>
    </location>
</feature>